<feature type="transmembrane region" description="Helical" evidence="1">
    <location>
        <begin position="379"/>
        <end position="399"/>
    </location>
</feature>
<dbReference type="AlphaFoldDB" id="A0AAD9PLB5"/>
<evidence type="ECO:0000313" key="3">
    <source>
        <dbReference type="Proteomes" id="UP001214638"/>
    </source>
</evidence>
<dbReference type="Proteomes" id="UP001214638">
    <property type="component" value="Unassembled WGS sequence"/>
</dbReference>
<evidence type="ECO:0000313" key="2">
    <source>
        <dbReference type="EMBL" id="KAK2196819.1"/>
    </source>
</evidence>
<name>A0AAD9PLB5_9APIC</name>
<keyword evidence="1" id="KW-0472">Membrane</keyword>
<proteinExistence type="predicted"/>
<dbReference type="KEGG" id="bdw:94336366"/>
<protein>
    <submittedName>
        <fullName evidence="2">Uncharacterized protein</fullName>
    </submittedName>
</protein>
<dbReference type="GeneID" id="94336366"/>
<comment type="caution">
    <text evidence="2">The sequence shown here is derived from an EMBL/GenBank/DDBJ whole genome shotgun (WGS) entry which is preliminary data.</text>
</comment>
<feature type="transmembrane region" description="Helical" evidence="1">
    <location>
        <begin position="429"/>
        <end position="451"/>
    </location>
</feature>
<keyword evidence="1" id="KW-1133">Transmembrane helix</keyword>
<accession>A0AAD9PLB5</accession>
<reference evidence="2" key="1">
    <citation type="journal article" date="2023" name="Nat. Microbiol.">
        <title>Babesia duncani multi-omics identifies virulence factors and drug targets.</title>
        <authorList>
            <person name="Singh P."/>
            <person name="Lonardi S."/>
            <person name="Liang Q."/>
            <person name="Vydyam P."/>
            <person name="Khabirova E."/>
            <person name="Fang T."/>
            <person name="Gihaz S."/>
            <person name="Thekkiniath J."/>
            <person name="Munshi M."/>
            <person name="Abel S."/>
            <person name="Ciampossin L."/>
            <person name="Batugedara G."/>
            <person name="Gupta M."/>
            <person name="Lu X.M."/>
            <person name="Lenz T."/>
            <person name="Chakravarty S."/>
            <person name="Cornillot E."/>
            <person name="Hu Y."/>
            <person name="Ma W."/>
            <person name="Gonzalez L.M."/>
            <person name="Sanchez S."/>
            <person name="Estrada K."/>
            <person name="Sanchez-Flores A."/>
            <person name="Montero E."/>
            <person name="Harb O.S."/>
            <person name="Le Roch K.G."/>
            <person name="Mamoun C.B."/>
        </authorList>
    </citation>
    <scope>NUCLEOTIDE SEQUENCE</scope>
    <source>
        <strain evidence="2">WA1</strain>
    </source>
</reference>
<dbReference type="RefSeq" id="XP_067803661.1">
    <property type="nucleotide sequence ID" value="XM_067947097.1"/>
</dbReference>
<keyword evidence="3" id="KW-1185">Reference proteome</keyword>
<evidence type="ECO:0000256" key="1">
    <source>
        <dbReference type="SAM" id="Phobius"/>
    </source>
</evidence>
<organism evidence="2 3">
    <name type="scientific">Babesia duncani</name>
    <dbReference type="NCBI Taxonomy" id="323732"/>
    <lineage>
        <taxon>Eukaryota</taxon>
        <taxon>Sar</taxon>
        <taxon>Alveolata</taxon>
        <taxon>Apicomplexa</taxon>
        <taxon>Aconoidasida</taxon>
        <taxon>Piroplasmida</taxon>
        <taxon>Babesiidae</taxon>
        <taxon>Babesia</taxon>
    </lineage>
</organism>
<dbReference type="EMBL" id="JALLKP010000002">
    <property type="protein sequence ID" value="KAK2196819.1"/>
    <property type="molecule type" value="Genomic_DNA"/>
</dbReference>
<sequence>MSNSVEVLNKICNFYYPNSTFPLVLNESDNYSDENGLSKIATLLDQNLSLNHLTKNDLIFIISDGRHGRHFVDFLYREKVFYSEDIDYESSSNYQFIYPIQNTCRSHEKLWLSKSLNPMVRKRALEVVKTKKVITDSKYMQTSSIFLLELKNTSKNALPLSNALLDTISQKKAKIIFVLLQADSLKSMEINYYMQSILSIVEGGQLRRLHLFVQFTEEDMKMVNVEETLNNFNSLLRDVLNERGCIDISKKLSFHKINVPHGIKLIEHLLGVEVDTLNDFYQNLKGYDINYIFFYFSISLPKDFNHPNLKENGNSGMNKAIQLLKEMNQDKVSESISRLSNDIDHLLTRAKGNVMEYRKKELKNSLAIVKQYVDHIQTLLIFSVILISLFIHAISGIHVEGTRSFLHDEKSMISTLLSRFAKYSKTQWLIFYFCIIIYYLLFGIVGTKYFAMEELDQQKIVQQRKILNKLIQYKEELNGLYNKYTSLNKVK</sequence>
<gene>
    <name evidence="2" type="ORF">BdWA1_002068</name>
</gene>
<keyword evidence="1" id="KW-0812">Transmembrane</keyword>